<dbReference type="Proteomes" id="UP000585474">
    <property type="component" value="Unassembled WGS sequence"/>
</dbReference>
<gene>
    <name evidence="2" type="ORF">Acr_00g0051990</name>
</gene>
<feature type="compositionally biased region" description="Basic residues" evidence="1">
    <location>
        <begin position="32"/>
        <end position="46"/>
    </location>
</feature>
<proteinExistence type="predicted"/>
<name>A0A7J0DKY6_9ERIC</name>
<organism evidence="2 3">
    <name type="scientific">Actinidia rufa</name>
    <dbReference type="NCBI Taxonomy" id="165716"/>
    <lineage>
        <taxon>Eukaryota</taxon>
        <taxon>Viridiplantae</taxon>
        <taxon>Streptophyta</taxon>
        <taxon>Embryophyta</taxon>
        <taxon>Tracheophyta</taxon>
        <taxon>Spermatophyta</taxon>
        <taxon>Magnoliopsida</taxon>
        <taxon>eudicotyledons</taxon>
        <taxon>Gunneridae</taxon>
        <taxon>Pentapetalae</taxon>
        <taxon>asterids</taxon>
        <taxon>Ericales</taxon>
        <taxon>Actinidiaceae</taxon>
        <taxon>Actinidia</taxon>
    </lineage>
</organism>
<accession>A0A7J0DKY6</accession>
<comment type="caution">
    <text evidence="2">The sequence shown here is derived from an EMBL/GenBank/DDBJ whole genome shotgun (WGS) entry which is preliminary data.</text>
</comment>
<feature type="region of interest" description="Disordered" evidence="1">
    <location>
        <begin position="1"/>
        <end position="71"/>
    </location>
</feature>
<sequence>MSNPPTNHHPAKNNPPTNHHPSAMNNPPTNHHSAKNKPPTKTHHPTSHAPMRPSSKRPRAQRAHAPLVRTPTHSLLRPYIQTQVLYAVVFSLKAFQVKTVKQLPEYHACTEDGSESLASTHELAESVDADQQDKLLPSPRY</sequence>
<keyword evidence="3" id="KW-1185">Reference proteome</keyword>
<evidence type="ECO:0000256" key="1">
    <source>
        <dbReference type="SAM" id="MobiDB-lite"/>
    </source>
</evidence>
<reference evidence="3" key="1">
    <citation type="submission" date="2019-07" db="EMBL/GenBank/DDBJ databases">
        <title>De Novo Assembly of kiwifruit Actinidia rufa.</title>
        <authorList>
            <person name="Sugita-Konishi S."/>
            <person name="Sato K."/>
            <person name="Mori E."/>
            <person name="Abe Y."/>
            <person name="Kisaki G."/>
            <person name="Hamano K."/>
            <person name="Suezawa K."/>
            <person name="Otani M."/>
            <person name="Fukuda T."/>
            <person name="Manabe T."/>
            <person name="Gomi K."/>
            <person name="Tabuchi M."/>
            <person name="Akimitsu K."/>
            <person name="Kataoka I."/>
        </authorList>
    </citation>
    <scope>NUCLEOTIDE SEQUENCE [LARGE SCALE GENOMIC DNA]</scope>
    <source>
        <strain evidence="3">cv. Fuchu</strain>
    </source>
</reference>
<protein>
    <submittedName>
        <fullName evidence="2">Uncharacterized protein</fullName>
    </submittedName>
</protein>
<feature type="region of interest" description="Disordered" evidence="1">
    <location>
        <begin position="114"/>
        <end position="141"/>
    </location>
</feature>
<feature type="compositionally biased region" description="Polar residues" evidence="1">
    <location>
        <begin position="14"/>
        <end position="31"/>
    </location>
</feature>
<dbReference type="AlphaFoldDB" id="A0A7J0DKY6"/>
<evidence type="ECO:0000313" key="2">
    <source>
        <dbReference type="EMBL" id="GFS37438.1"/>
    </source>
</evidence>
<dbReference type="EMBL" id="BJWL01000282">
    <property type="protein sequence ID" value="GFS37438.1"/>
    <property type="molecule type" value="Genomic_DNA"/>
</dbReference>
<evidence type="ECO:0000313" key="3">
    <source>
        <dbReference type="Proteomes" id="UP000585474"/>
    </source>
</evidence>